<keyword evidence="5 7" id="KW-0808">Transferase</keyword>
<dbReference type="CDD" id="cd00609">
    <property type="entry name" value="AAT_like"/>
    <property type="match status" value="1"/>
</dbReference>
<sequence>MKMSVDFNREVDRRSTSDVKWRPEGLKGYLPIEVSENEIPMWIADMDFACPECIVRAIKERADKEIFGYCSYKQEYYDALTWWFDKRFGMKIHTDLVSMMPTVVSAINVAIRAFSNPGDKVIIQQPVYDPFAELIKKTGRVMVNNGLICNDGLYEMDFPLLEEQAADPDAKIMILCSPHNPVGRVWTKEELARVGEICKKNNVLVIADEIHSDLVYAGYVHTPFALASDAPHLVCTSLGKTFNVAGLRLANIFSSSAELKKQYDQEIDAYSYSASNTFGLEMVQAAYSPEGEAWLEELLVYLQGNVEVVSEWCQKHNVGFTAPQGTFLCWLDLASAGLTDEEIIKKIIMGKEVICVPGPWFGKGGEGYLRLNIGCTRKTLVEALDRIASVLDN</sequence>
<dbReference type="InterPro" id="IPR004839">
    <property type="entry name" value="Aminotransferase_I/II_large"/>
</dbReference>
<dbReference type="GO" id="GO:0016829">
    <property type="term" value="F:lyase activity"/>
    <property type="evidence" value="ECO:0007669"/>
    <property type="project" value="UniProtKB-KW"/>
</dbReference>
<accession>A0A395V8W7</accession>
<dbReference type="GO" id="GO:0030170">
    <property type="term" value="F:pyridoxal phosphate binding"/>
    <property type="evidence" value="ECO:0007669"/>
    <property type="project" value="InterPro"/>
</dbReference>
<dbReference type="Gene3D" id="3.90.1150.10">
    <property type="entry name" value="Aspartate Aminotransferase, domain 1"/>
    <property type="match status" value="1"/>
</dbReference>
<feature type="domain" description="Aminotransferase class I/classII large" evidence="6">
    <location>
        <begin position="45"/>
        <end position="387"/>
    </location>
</feature>
<organism evidence="7 8">
    <name type="scientific">Roseburia hominis</name>
    <dbReference type="NCBI Taxonomy" id="301301"/>
    <lineage>
        <taxon>Bacteria</taxon>
        <taxon>Bacillati</taxon>
        <taxon>Bacillota</taxon>
        <taxon>Clostridia</taxon>
        <taxon>Lachnospirales</taxon>
        <taxon>Lachnospiraceae</taxon>
        <taxon>Roseburia</taxon>
    </lineage>
</organism>
<dbReference type="SUPFAM" id="SSF53383">
    <property type="entry name" value="PLP-dependent transferases"/>
    <property type="match status" value="1"/>
</dbReference>
<evidence type="ECO:0000313" key="8">
    <source>
        <dbReference type="Proteomes" id="UP000266172"/>
    </source>
</evidence>
<comment type="similarity">
    <text evidence="5">Belongs to the class-I pyridoxal-phosphate-dependent aminotransferase family.</text>
</comment>
<dbReference type="InterPro" id="IPR004838">
    <property type="entry name" value="NHTrfase_class1_PyrdxlP-BS"/>
</dbReference>
<gene>
    <name evidence="7" type="ORF">DWX93_12305</name>
</gene>
<evidence type="ECO:0000256" key="3">
    <source>
        <dbReference type="ARBA" id="ARBA00023239"/>
    </source>
</evidence>
<dbReference type="Pfam" id="PF00155">
    <property type="entry name" value="Aminotran_1_2"/>
    <property type="match status" value="1"/>
</dbReference>
<dbReference type="GO" id="GO:0008483">
    <property type="term" value="F:transaminase activity"/>
    <property type="evidence" value="ECO:0007669"/>
    <property type="project" value="UniProtKB-KW"/>
</dbReference>
<keyword evidence="5 7" id="KW-0032">Aminotransferase</keyword>
<dbReference type="PANTHER" id="PTHR43525">
    <property type="entry name" value="PROTEIN MALY"/>
    <property type="match status" value="1"/>
</dbReference>
<dbReference type="InterPro" id="IPR015422">
    <property type="entry name" value="PyrdxlP-dep_Trfase_small"/>
</dbReference>
<evidence type="ECO:0000256" key="5">
    <source>
        <dbReference type="RuleBase" id="RU000481"/>
    </source>
</evidence>
<evidence type="ECO:0000256" key="2">
    <source>
        <dbReference type="ARBA" id="ARBA00022898"/>
    </source>
</evidence>
<dbReference type="InterPro" id="IPR015421">
    <property type="entry name" value="PyrdxlP-dep_Trfase_major"/>
</dbReference>
<comment type="cofactor">
    <cofactor evidence="1 5">
        <name>pyridoxal 5'-phosphate</name>
        <dbReference type="ChEBI" id="CHEBI:597326"/>
    </cofactor>
</comment>
<keyword evidence="3" id="KW-0456">Lyase</keyword>
<dbReference type="EC" id="2.6.1.-" evidence="5"/>
<dbReference type="PANTHER" id="PTHR43525:SF1">
    <property type="entry name" value="PROTEIN MALY"/>
    <property type="match status" value="1"/>
</dbReference>
<comment type="caution">
    <text evidence="7">The sequence shown here is derived from an EMBL/GenBank/DDBJ whole genome shotgun (WGS) entry which is preliminary data.</text>
</comment>
<dbReference type="Gene3D" id="3.40.640.10">
    <property type="entry name" value="Type I PLP-dependent aspartate aminotransferase-like (Major domain)"/>
    <property type="match status" value="1"/>
</dbReference>
<name>A0A395V8W7_9FIRM</name>
<comment type="similarity">
    <text evidence="4">Belongs to the class-II pyridoxal-phosphate-dependent aminotransferase family. MalY/PatB cystathionine beta-lyase subfamily.</text>
</comment>
<proteinExistence type="inferred from homology"/>
<protein>
    <recommendedName>
        <fullName evidence="5">Aminotransferase</fullName>
        <ecNumber evidence="5">2.6.1.-</ecNumber>
    </recommendedName>
</protein>
<keyword evidence="2" id="KW-0663">Pyridoxal phosphate</keyword>
<dbReference type="InterPro" id="IPR015424">
    <property type="entry name" value="PyrdxlP-dep_Trfase"/>
</dbReference>
<dbReference type="EMBL" id="QRVL01000011">
    <property type="protein sequence ID" value="RGS38758.1"/>
    <property type="molecule type" value="Genomic_DNA"/>
</dbReference>
<evidence type="ECO:0000313" key="7">
    <source>
        <dbReference type="EMBL" id="RGS38758.1"/>
    </source>
</evidence>
<evidence type="ECO:0000256" key="1">
    <source>
        <dbReference type="ARBA" id="ARBA00001933"/>
    </source>
</evidence>
<evidence type="ECO:0000259" key="6">
    <source>
        <dbReference type="Pfam" id="PF00155"/>
    </source>
</evidence>
<evidence type="ECO:0000256" key="4">
    <source>
        <dbReference type="ARBA" id="ARBA00037974"/>
    </source>
</evidence>
<dbReference type="PROSITE" id="PS00105">
    <property type="entry name" value="AA_TRANSFER_CLASS_1"/>
    <property type="match status" value="1"/>
</dbReference>
<reference evidence="7 8" key="1">
    <citation type="submission" date="2018-08" db="EMBL/GenBank/DDBJ databases">
        <title>A genome reference for cultivated species of the human gut microbiota.</title>
        <authorList>
            <person name="Zou Y."/>
            <person name="Xue W."/>
            <person name="Luo G."/>
        </authorList>
    </citation>
    <scope>NUCLEOTIDE SEQUENCE [LARGE SCALE GENOMIC DNA]</scope>
    <source>
        <strain evidence="7 8">AF22-12AC</strain>
    </source>
</reference>
<dbReference type="Proteomes" id="UP000266172">
    <property type="component" value="Unassembled WGS sequence"/>
</dbReference>
<dbReference type="InterPro" id="IPR027619">
    <property type="entry name" value="C-S_lyase_PatB-like"/>
</dbReference>
<dbReference type="NCBIfam" id="TIGR04350">
    <property type="entry name" value="C_S_lyase_PatB"/>
    <property type="match status" value="1"/>
</dbReference>
<dbReference type="InterPro" id="IPR051798">
    <property type="entry name" value="Class-II_PLP-Dep_Aminotrans"/>
</dbReference>
<dbReference type="AlphaFoldDB" id="A0A395V8W7"/>